<reference evidence="1" key="1">
    <citation type="submission" date="2021-01" db="EMBL/GenBank/DDBJ databases">
        <authorList>
            <person name="Corre E."/>
            <person name="Pelletier E."/>
            <person name="Niang G."/>
            <person name="Scheremetjew M."/>
            <person name="Finn R."/>
            <person name="Kale V."/>
            <person name="Holt S."/>
            <person name="Cochrane G."/>
            <person name="Meng A."/>
            <person name="Brown T."/>
            <person name="Cohen L."/>
        </authorList>
    </citation>
    <scope>NUCLEOTIDE SEQUENCE</scope>
    <source>
        <strain evidence="1">CCMP281</strain>
    </source>
</reference>
<evidence type="ECO:0000313" key="1">
    <source>
        <dbReference type="EMBL" id="CAE0122792.1"/>
    </source>
</evidence>
<dbReference type="AlphaFoldDB" id="A0A7S3F2B4"/>
<sequence length="171" mass="18779">MAMRHLQSSLRVCQAASTAMARTSAFKPMVRMPLAQIVPRRGLSTQAVEEPVIVEGPQGIMVENLPDGVAFSHEPTGSSLKLMDFEDMNLAELRREKFVDAALSEEPSGQLIASWTRHDGREGYKGENDKHKYAVHECSQELALDAEKGLSWVGKPPIGAPGNLLHRLCLC</sequence>
<proteinExistence type="predicted"/>
<gene>
    <name evidence="1" type="ORF">HERI1096_LOCUS23493</name>
</gene>
<name>A0A7S3F2B4_9EUKA</name>
<organism evidence="1">
    <name type="scientific">Haptolina ericina</name>
    <dbReference type="NCBI Taxonomy" id="156174"/>
    <lineage>
        <taxon>Eukaryota</taxon>
        <taxon>Haptista</taxon>
        <taxon>Haptophyta</taxon>
        <taxon>Prymnesiophyceae</taxon>
        <taxon>Prymnesiales</taxon>
        <taxon>Prymnesiaceae</taxon>
        <taxon>Haptolina</taxon>
    </lineage>
</organism>
<protein>
    <submittedName>
        <fullName evidence="1">Uncharacterized protein</fullName>
    </submittedName>
</protein>
<dbReference type="EMBL" id="HBHX01042357">
    <property type="protein sequence ID" value="CAE0122792.1"/>
    <property type="molecule type" value="Transcribed_RNA"/>
</dbReference>
<accession>A0A7S3F2B4</accession>